<evidence type="ECO:0000313" key="1">
    <source>
        <dbReference type="EMBL" id="TCV13618.1"/>
    </source>
</evidence>
<dbReference type="AlphaFoldDB" id="A0A4R3VZN4"/>
<reference evidence="1 2" key="1">
    <citation type="submission" date="2019-03" db="EMBL/GenBank/DDBJ databases">
        <title>Genomic Encyclopedia of Type Strains, Phase IV (KMG-IV): sequencing the most valuable type-strain genomes for metagenomic binning, comparative biology and taxonomic classification.</title>
        <authorList>
            <person name="Goeker M."/>
        </authorList>
    </citation>
    <scope>NUCLEOTIDE SEQUENCE [LARGE SCALE GENOMIC DNA]</scope>
    <source>
        <strain evidence="1 2">DSM 22362</strain>
    </source>
</reference>
<gene>
    <name evidence="1" type="ORF">EDC17_102035</name>
</gene>
<organism evidence="1 2">
    <name type="scientific">Sphingobacterium alimentarium</name>
    <dbReference type="NCBI Taxonomy" id="797292"/>
    <lineage>
        <taxon>Bacteria</taxon>
        <taxon>Pseudomonadati</taxon>
        <taxon>Bacteroidota</taxon>
        <taxon>Sphingobacteriia</taxon>
        <taxon>Sphingobacteriales</taxon>
        <taxon>Sphingobacteriaceae</taxon>
        <taxon>Sphingobacterium</taxon>
    </lineage>
</organism>
<dbReference type="Gene3D" id="1.20.1270.360">
    <property type="match status" value="1"/>
</dbReference>
<accession>A0A4R3VZN4</accession>
<proteinExistence type="predicted"/>
<dbReference type="InterPro" id="IPR044543">
    <property type="entry name" value="YHJQ-like"/>
</dbReference>
<dbReference type="PANTHER" id="PTHR37310">
    <property type="entry name" value="CYTOPLASMIC PROTEIN-RELATED"/>
    <property type="match status" value="1"/>
</dbReference>
<keyword evidence="2" id="KW-1185">Reference proteome</keyword>
<name>A0A4R3VZN4_9SPHI</name>
<evidence type="ECO:0000313" key="2">
    <source>
        <dbReference type="Proteomes" id="UP000295197"/>
    </source>
</evidence>
<dbReference type="Proteomes" id="UP000295197">
    <property type="component" value="Unassembled WGS sequence"/>
</dbReference>
<protein>
    <recommendedName>
        <fullName evidence="3">Four-helix bundle copper-binding protein</fullName>
    </recommendedName>
</protein>
<dbReference type="OrthoDB" id="5396211at2"/>
<comment type="caution">
    <text evidence="1">The sequence shown here is derived from an EMBL/GenBank/DDBJ whole genome shotgun (WGS) entry which is preliminary data.</text>
</comment>
<dbReference type="EMBL" id="SMBZ01000020">
    <property type="protein sequence ID" value="TCV13618.1"/>
    <property type="molecule type" value="Genomic_DNA"/>
</dbReference>
<dbReference type="CDD" id="cd08026">
    <property type="entry name" value="DUF326"/>
    <property type="match status" value="1"/>
</dbReference>
<evidence type="ECO:0008006" key="3">
    <source>
        <dbReference type="Google" id="ProtNLM"/>
    </source>
</evidence>
<dbReference type="Pfam" id="PF03860">
    <property type="entry name" value="Csp"/>
    <property type="match status" value="1"/>
</dbReference>
<dbReference type="InterPro" id="IPR005560">
    <property type="entry name" value="Csp_YhjQ"/>
</dbReference>
<dbReference type="PANTHER" id="PTHR37310:SF1">
    <property type="entry name" value="CYTOPLASMIC PROTEIN"/>
    <property type="match status" value="1"/>
</dbReference>
<sequence>MIQTKFQDCIEACGECAVFCSQCAAACLDEKDLEHLKKCIQLNLECTIICDAAVKVMSIDGQLSKELCKICADICERCADECEKHADMGMEHCRECAEACRACAKTCKEMSAA</sequence>